<sequence length="146" mass="16166">MALLPRNWTPETQPQFINNDTTEDVTAADNLDILPGTAQPPQTAQAVEPYNQTTNTIVGTADRSKDDKKRNSVDQKTTTIATTSMLISTIMTVMDTTSMTNTKFRRISEISGGNVMSMGVFEEDLDWLITKEHELQSEGLIGYSFS</sequence>
<evidence type="ECO:0000313" key="2">
    <source>
        <dbReference type="EMBL" id="TFK24773.1"/>
    </source>
</evidence>
<feature type="compositionally biased region" description="Polar residues" evidence="1">
    <location>
        <begin position="39"/>
        <end position="58"/>
    </location>
</feature>
<evidence type="ECO:0000256" key="1">
    <source>
        <dbReference type="SAM" id="MobiDB-lite"/>
    </source>
</evidence>
<accession>A0A5C3KY47</accession>
<dbReference type="AlphaFoldDB" id="A0A5C3KY47"/>
<feature type="compositionally biased region" description="Basic and acidic residues" evidence="1">
    <location>
        <begin position="62"/>
        <end position="73"/>
    </location>
</feature>
<organism evidence="2 3">
    <name type="scientific">Coprinopsis marcescibilis</name>
    <name type="common">Agaric fungus</name>
    <name type="synonym">Psathyrella marcescibilis</name>
    <dbReference type="NCBI Taxonomy" id="230819"/>
    <lineage>
        <taxon>Eukaryota</taxon>
        <taxon>Fungi</taxon>
        <taxon>Dikarya</taxon>
        <taxon>Basidiomycota</taxon>
        <taxon>Agaricomycotina</taxon>
        <taxon>Agaricomycetes</taxon>
        <taxon>Agaricomycetidae</taxon>
        <taxon>Agaricales</taxon>
        <taxon>Agaricineae</taxon>
        <taxon>Psathyrellaceae</taxon>
        <taxon>Coprinopsis</taxon>
    </lineage>
</organism>
<dbReference type="EMBL" id="ML210195">
    <property type="protein sequence ID" value="TFK24773.1"/>
    <property type="molecule type" value="Genomic_DNA"/>
</dbReference>
<feature type="region of interest" description="Disordered" evidence="1">
    <location>
        <begin position="37"/>
        <end position="76"/>
    </location>
</feature>
<dbReference type="Proteomes" id="UP000307440">
    <property type="component" value="Unassembled WGS sequence"/>
</dbReference>
<name>A0A5C3KY47_COPMA</name>
<proteinExistence type="predicted"/>
<keyword evidence="3" id="KW-1185">Reference proteome</keyword>
<gene>
    <name evidence="2" type="ORF">FA15DRAFT_704315</name>
</gene>
<evidence type="ECO:0000313" key="3">
    <source>
        <dbReference type="Proteomes" id="UP000307440"/>
    </source>
</evidence>
<reference evidence="2 3" key="1">
    <citation type="journal article" date="2019" name="Nat. Ecol. Evol.">
        <title>Megaphylogeny resolves global patterns of mushroom evolution.</title>
        <authorList>
            <person name="Varga T."/>
            <person name="Krizsan K."/>
            <person name="Foldi C."/>
            <person name="Dima B."/>
            <person name="Sanchez-Garcia M."/>
            <person name="Sanchez-Ramirez S."/>
            <person name="Szollosi G.J."/>
            <person name="Szarkandi J.G."/>
            <person name="Papp V."/>
            <person name="Albert L."/>
            <person name="Andreopoulos W."/>
            <person name="Angelini C."/>
            <person name="Antonin V."/>
            <person name="Barry K.W."/>
            <person name="Bougher N.L."/>
            <person name="Buchanan P."/>
            <person name="Buyck B."/>
            <person name="Bense V."/>
            <person name="Catcheside P."/>
            <person name="Chovatia M."/>
            <person name="Cooper J."/>
            <person name="Damon W."/>
            <person name="Desjardin D."/>
            <person name="Finy P."/>
            <person name="Geml J."/>
            <person name="Haridas S."/>
            <person name="Hughes K."/>
            <person name="Justo A."/>
            <person name="Karasinski D."/>
            <person name="Kautmanova I."/>
            <person name="Kiss B."/>
            <person name="Kocsube S."/>
            <person name="Kotiranta H."/>
            <person name="LaButti K.M."/>
            <person name="Lechner B.E."/>
            <person name="Liimatainen K."/>
            <person name="Lipzen A."/>
            <person name="Lukacs Z."/>
            <person name="Mihaltcheva S."/>
            <person name="Morgado L.N."/>
            <person name="Niskanen T."/>
            <person name="Noordeloos M.E."/>
            <person name="Ohm R.A."/>
            <person name="Ortiz-Santana B."/>
            <person name="Ovrebo C."/>
            <person name="Racz N."/>
            <person name="Riley R."/>
            <person name="Savchenko A."/>
            <person name="Shiryaev A."/>
            <person name="Soop K."/>
            <person name="Spirin V."/>
            <person name="Szebenyi C."/>
            <person name="Tomsovsky M."/>
            <person name="Tulloss R.E."/>
            <person name="Uehling J."/>
            <person name="Grigoriev I.V."/>
            <person name="Vagvolgyi C."/>
            <person name="Papp T."/>
            <person name="Martin F.M."/>
            <person name="Miettinen O."/>
            <person name="Hibbett D.S."/>
            <person name="Nagy L.G."/>
        </authorList>
    </citation>
    <scope>NUCLEOTIDE SEQUENCE [LARGE SCALE GENOMIC DNA]</scope>
    <source>
        <strain evidence="2 3">CBS 121175</strain>
    </source>
</reference>
<protein>
    <submittedName>
        <fullName evidence="2">Uncharacterized protein</fullName>
    </submittedName>
</protein>